<feature type="chain" id="PRO_5012296829" description="Peptidase inhibitor family I36" evidence="1">
    <location>
        <begin position="35"/>
        <end position="156"/>
    </location>
</feature>
<dbReference type="Gene3D" id="2.60.20.10">
    <property type="entry name" value="Crystallins"/>
    <property type="match status" value="1"/>
</dbReference>
<reference evidence="2 3" key="1">
    <citation type="submission" date="2016-11" db="EMBL/GenBank/DDBJ databases">
        <authorList>
            <person name="Jaros S."/>
            <person name="Januszkiewicz K."/>
            <person name="Wedrychowicz H."/>
        </authorList>
    </citation>
    <scope>NUCLEOTIDE SEQUENCE [LARGE SCALE GENOMIC DNA]</scope>
    <source>
        <strain evidence="2 3">DSM 12906</strain>
    </source>
</reference>
<dbReference type="Proteomes" id="UP000184512">
    <property type="component" value="Unassembled WGS sequence"/>
</dbReference>
<keyword evidence="3" id="KW-1185">Reference proteome</keyword>
<dbReference type="STRING" id="1123357.SAMN02745244_03298"/>
<dbReference type="RefSeq" id="WP_139280329.1">
    <property type="nucleotide sequence ID" value="NZ_FQZG01000083.1"/>
</dbReference>
<gene>
    <name evidence="2" type="ORF">SAMN02745244_03298</name>
</gene>
<name>A0A1M6M9V4_9ACTN</name>
<protein>
    <recommendedName>
        <fullName evidence="4">Peptidase inhibitor family I36</fullName>
    </recommendedName>
</protein>
<organism evidence="2 3">
    <name type="scientific">Tessaracoccus bendigoensis DSM 12906</name>
    <dbReference type="NCBI Taxonomy" id="1123357"/>
    <lineage>
        <taxon>Bacteria</taxon>
        <taxon>Bacillati</taxon>
        <taxon>Actinomycetota</taxon>
        <taxon>Actinomycetes</taxon>
        <taxon>Propionibacteriales</taxon>
        <taxon>Propionibacteriaceae</taxon>
        <taxon>Tessaracoccus</taxon>
    </lineage>
</organism>
<dbReference type="AlphaFoldDB" id="A0A1M6M9V4"/>
<dbReference type="EMBL" id="FQZG01000083">
    <property type="protein sequence ID" value="SHJ80232.1"/>
    <property type="molecule type" value="Genomic_DNA"/>
</dbReference>
<sequence length="156" mass="16860">MSLMTGTGRRIKLALVGTLVGAASLAAPVTAAHAIDMGALIDPRGSLTGPGRPCANQNAPGVYLYSDNTYRGKCGYWEFSQGFYNEDTIRANVGNDKASSMRIVGGGHFVMLYKHNTYRVNVANYVQFVSDIPDFKAYKFEDGSSLNDNVSSLYIS</sequence>
<evidence type="ECO:0000256" key="1">
    <source>
        <dbReference type="SAM" id="SignalP"/>
    </source>
</evidence>
<accession>A0A1M6M9V4</accession>
<evidence type="ECO:0000313" key="3">
    <source>
        <dbReference type="Proteomes" id="UP000184512"/>
    </source>
</evidence>
<feature type="signal peptide" evidence="1">
    <location>
        <begin position="1"/>
        <end position="34"/>
    </location>
</feature>
<evidence type="ECO:0000313" key="2">
    <source>
        <dbReference type="EMBL" id="SHJ80232.1"/>
    </source>
</evidence>
<proteinExistence type="predicted"/>
<keyword evidence="1" id="KW-0732">Signal</keyword>
<evidence type="ECO:0008006" key="4">
    <source>
        <dbReference type="Google" id="ProtNLM"/>
    </source>
</evidence>